<dbReference type="PANTHER" id="PTHR42760:SF115">
    <property type="entry name" value="3-OXOACYL-[ACYL-CARRIER-PROTEIN] REDUCTASE FABG"/>
    <property type="match status" value="1"/>
</dbReference>
<comment type="caution">
    <text evidence="3">The sequence shown here is derived from an EMBL/GenBank/DDBJ whole genome shotgun (WGS) entry which is preliminary data.</text>
</comment>
<keyword evidence="2" id="KW-0560">Oxidoreductase</keyword>
<dbReference type="PRINTS" id="PR00081">
    <property type="entry name" value="GDHRDH"/>
</dbReference>
<evidence type="ECO:0000313" key="4">
    <source>
        <dbReference type="Proteomes" id="UP000216339"/>
    </source>
</evidence>
<gene>
    <name evidence="3" type="ORF">BSZ37_00385</name>
</gene>
<dbReference type="Proteomes" id="UP000216339">
    <property type="component" value="Unassembled WGS sequence"/>
</dbReference>
<evidence type="ECO:0000313" key="3">
    <source>
        <dbReference type="EMBL" id="PAP75015.1"/>
    </source>
</evidence>
<keyword evidence="4" id="KW-1185">Reference proteome</keyword>
<dbReference type="FunFam" id="3.40.50.720:FF:000084">
    <property type="entry name" value="Short-chain dehydrogenase reductase"/>
    <property type="match status" value="1"/>
</dbReference>
<sequence length="269" mass="27606">MPSFDLTDRVAVVTGGYGTLGSAMAAGLADAGARIAILGRNADKAEAACETLRDRGADALPLVADALDESSLRAAKNTLLSEWGRVDALVNAAGGNVARARTDSGHVFPLPFDAFDEVVKLNLHASVYPTLVFGEAMAEAGAGSVVNISSMAAMQAISGVMGYSAAKAAVDNVTKWLAVDVARRGAPGVRVNAVAPGFFVATQNRAVLINDDGSYTDRARTILEQTPAGRFGEPEELQGAVVWLCSDAASFVTGAVIPVDGGFSSFSGL</sequence>
<accession>A0A271IWC0</accession>
<proteinExistence type="inferred from homology"/>
<dbReference type="SUPFAM" id="SSF51735">
    <property type="entry name" value="NAD(P)-binding Rossmann-fold domains"/>
    <property type="match status" value="1"/>
</dbReference>
<dbReference type="PANTHER" id="PTHR42760">
    <property type="entry name" value="SHORT-CHAIN DEHYDROGENASES/REDUCTASES FAMILY MEMBER"/>
    <property type="match status" value="1"/>
</dbReference>
<dbReference type="PRINTS" id="PR00080">
    <property type="entry name" value="SDRFAMILY"/>
</dbReference>
<dbReference type="Pfam" id="PF13561">
    <property type="entry name" value="adh_short_C2"/>
    <property type="match status" value="1"/>
</dbReference>
<dbReference type="PROSITE" id="PS00061">
    <property type="entry name" value="ADH_SHORT"/>
    <property type="match status" value="1"/>
</dbReference>
<evidence type="ECO:0000256" key="1">
    <source>
        <dbReference type="ARBA" id="ARBA00006484"/>
    </source>
</evidence>
<dbReference type="Gene3D" id="3.40.50.720">
    <property type="entry name" value="NAD(P)-binding Rossmann-like Domain"/>
    <property type="match status" value="1"/>
</dbReference>
<dbReference type="EMBL" id="MQWD01000001">
    <property type="protein sequence ID" value="PAP75015.1"/>
    <property type="molecule type" value="Genomic_DNA"/>
</dbReference>
<dbReference type="OrthoDB" id="9803333at2"/>
<organism evidence="3 4">
    <name type="scientific">Rubrivirga marina</name>
    <dbReference type="NCBI Taxonomy" id="1196024"/>
    <lineage>
        <taxon>Bacteria</taxon>
        <taxon>Pseudomonadati</taxon>
        <taxon>Rhodothermota</taxon>
        <taxon>Rhodothermia</taxon>
        <taxon>Rhodothermales</taxon>
        <taxon>Rubricoccaceae</taxon>
        <taxon>Rubrivirga</taxon>
    </lineage>
</organism>
<dbReference type="InterPro" id="IPR020904">
    <property type="entry name" value="Sc_DH/Rdtase_CS"/>
</dbReference>
<dbReference type="AlphaFoldDB" id="A0A271IWC0"/>
<dbReference type="RefSeq" id="WP_095508641.1">
    <property type="nucleotide sequence ID" value="NZ_MQWD01000001.1"/>
</dbReference>
<reference evidence="3 4" key="1">
    <citation type="submission" date="2016-11" db="EMBL/GenBank/DDBJ databases">
        <title>Study of marine rhodopsin-containing bacteria.</title>
        <authorList>
            <person name="Yoshizawa S."/>
            <person name="Kumagai Y."/>
            <person name="Kogure K."/>
        </authorList>
    </citation>
    <scope>NUCLEOTIDE SEQUENCE [LARGE SCALE GENOMIC DNA]</scope>
    <source>
        <strain evidence="3 4">SAORIC-28</strain>
    </source>
</reference>
<name>A0A271IWC0_9BACT</name>
<protein>
    <submittedName>
        <fullName evidence="3">D-mannonate oxidoreductase</fullName>
    </submittedName>
</protein>
<dbReference type="InterPro" id="IPR036291">
    <property type="entry name" value="NAD(P)-bd_dom_sf"/>
</dbReference>
<dbReference type="GO" id="GO:0016616">
    <property type="term" value="F:oxidoreductase activity, acting on the CH-OH group of donors, NAD or NADP as acceptor"/>
    <property type="evidence" value="ECO:0007669"/>
    <property type="project" value="TreeGrafter"/>
</dbReference>
<dbReference type="InterPro" id="IPR002347">
    <property type="entry name" value="SDR_fam"/>
</dbReference>
<comment type="similarity">
    <text evidence="1">Belongs to the short-chain dehydrogenases/reductases (SDR) family.</text>
</comment>
<evidence type="ECO:0000256" key="2">
    <source>
        <dbReference type="ARBA" id="ARBA00023002"/>
    </source>
</evidence>
<dbReference type="NCBIfam" id="NF006132">
    <property type="entry name" value="PRK08277.1"/>
    <property type="match status" value="1"/>
</dbReference>